<organism evidence="4 5">
    <name type="scientific">Cochliobolus sativus</name>
    <name type="common">Common root rot and spot blotch fungus</name>
    <name type="synonym">Bipolaris sorokiniana</name>
    <dbReference type="NCBI Taxonomy" id="45130"/>
    <lineage>
        <taxon>Eukaryota</taxon>
        <taxon>Fungi</taxon>
        <taxon>Dikarya</taxon>
        <taxon>Ascomycota</taxon>
        <taxon>Pezizomycotina</taxon>
        <taxon>Dothideomycetes</taxon>
        <taxon>Pleosporomycetidae</taxon>
        <taxon>Pleosporales</taxon>
        <taxon>Pleosporineae</taxon>
        <taxon>Pleosporaceae</taxon>
        <taxon>Bipolaris</taxon>
    </lineage>
</organism>
<evidence type="ECO:0000259" key="3">
    <source>
        <dbReference type="PROSITE" id="PS51294"/>
    </source>
</evidence>
<evidence type="ECO:0000313" key="4">
    <source>
        <dbReference type="EMBL" id="KAF5844015.1"/>
    </source>
</evidence>
<dbReference type="AlphaFoldDB" id="A0A8H5Z752"/>
<proteinExistence type="predicted"/>
<protein>
    <recommendedName>
        <fullName evidence="6">Myb-like domain-containing protein</fullName>
    </recommendedName>
</protein>
<feature type="domain" description="Myb-like" evidence="2">
    <location>
        <begin position="41"/>
        <end position="90"/>
    </location>
</feature>
<evidence type="ECO:0008006" key="6">
    <source>
        <dbReference type="Google" id="ProtNLM"/>
    </source>
</evidence>
<reference evidence="4" key="1">
    <citation type="submission" date="2019-11" db="EMBL/GenBank/DDBJ databases">
        <title>Bipolaris sorokiniana Genome sequencing.</title>
        <authorList>
            <person name="Wang H."/>
        </authorList>
    </citation>
    <scope>NUCLEOTIDE SEQUENCE</scope>
</reference>
<dbReference type="SUPFAM" id="SSF46689">
    <property type="entry name" value="Homeodomain-like"/>
    <property type="match status" value="1"/>
</dbReference>
<dbReference type="InterPro" id="IPR009057">
    <property type="entry name" value="Homeodomain-like_sf"/>
</dbReference>
<dbReference type="Proteomes" id="UP000624244">
    <property type="component" value="Unassembled WGS sequence"/>
</dbReference>
<accession>A0A8H5Z752</accession>
<sequence>MDLEYILVSEVGGSGVLKSEGSSPPNTQKPASEVTRSTPKGKANKESSWTPDEDSLIIRLRSEKKPWDEIAKELPKRSGIACRLRYQNYLQNTSLYDHEDIKNKLSRVYYSESRSMWKDIGADIGIPAKVAEALVWEIGEKGIEERANRLVSLPFIQSVMPSQRQGHPRPSQFQVHTRARRVPKRKADDMS</sequence>
<dbReference type="PROSITE" id="PS50090">
    <property type="entry name" value="MYB_LIKE"/>
    <property type="match status" value="1"/>
</dbReference>
<evidence type="ECO:0000313" key="5">
    <source>
        <dbReference type="Proteomes" id="UP000624244"/>
    </source>
</evidence>
<gene>
    <name evidence="4" type="ORF">GGP41_000396</name>
</gene>
<feature type="domain" description="HTH myb-type" evidence="3">
    <location>
        <begin position="48"/>
        <end position="94"/>
    </location>
</feature>
<dbReference type="EMBL" id="WNKQ01000035">
    <property type="protein sequence ID" value="KAF5844015.1"/>
    <property type="molecule type" value="Genomic_DNA"/>
</dbReference>
<dbReference type="Gene3D" id="1.10.10.60">
    <property type="entry name" value="Homeodomain-like"/>
    <property type="match status" value="1"/>
</dbReference>
<dbReference type="PROSITE" id="PS51294">
    <property type="entry name" value="HTH_MYB"/>
    <property type="match status" value="1"/>
</dbReference>
<feature type="compositionally biased region" description="Polar residues" evidence="1">
    <location>
        <begin position="161"/>
        <end position="175"/>
    </location>
</feature>
<feature type="region of interest" description="Disordered" evidence="1">
    <location>
        <begin position="14"/>
        <end position="51"/>
    </location>
</feature>
<dbReference type="Pfam" id="PF00249">
    <property type="entry name" value="Myb_DNA-binding"/>
    <property type="match status" value="1"/>
</dbReference>
<feature type="compositionally biased region" description="Polar residues" evidence="1">
    <location>
        <begin position="20"/>
        <end position="38"/>
    </location>
</feature>
<dbReference type="InterPro" id="IPR017930">
    <property type="entry name" value="Myb_dom"/>
</dbReference>
<dbReference type="CDD" id="cd00167">
    <property type="entry name" value="SANT"/>
    <property type="match status" value="1"/>
</dbReference>
<evidence type="ECO:0000259" key="2">
    <source>
        <dbReference type="PROSITE" id="PS50090"/>
    </source>
</evidence>
<evidence type="ECO:0000256" key="1">
    <source>
        <dbReference type="SAM" id="MobiDB-lite"/>
    </source>
</evidence>
<dbReference type="SMART" id="SM00717">
    <property type="entry name" value="SANT"/>
    <property type="match status" value="1"/>
</dbReference>
<feature type="region of interest" description="Disordered" evidence="1">
    <location>
        <begin position="161"/>
        <end position="191"/>
    </location>
</feature>
<name>A0A8H5Z752_COCSA</name>
<comment type="caution">
    <text evidence="4">The sequence shown here is derived from an EMBL/GenBank/DDBJ whole genome shotgun (WGS) entry which is preliminary data.</text>
</comment>
<dbReference type="InterPro" id="IPR001005">
    <property type="entry name" value="SANT/Myb"/>
</dbReference>